<feature type="region of interest" description="Disordered" evidence="8">
    <location>
        <begin position="1"/>
        <end position="45"/>
    </location>
</feature>
<reference evidence="11 12" key="1">
    <citation type="submission" date="2016-11" db="EMBL/GenBank/DDBJ databases">
        <authorList>
            <person name="Jaros S."/>
            <person name="Januszkiewicz K."/>
            <person name="Wedrychowicz H."/>
        </authorList>
    </citation>
    <scope>NUCLEOTIDE SEQUENCE [LARGE SCALE GENOMIC DNA]</scope>
    <source>
        <strain evidence="11 12">DSM 18231</strain>
    </source>
</reference>
<keyword evidence="7" id="KW-0472">Membrane</keyword>
<evidence type="ECO:0000256" key="7">
    <source>
        <dbReference type="ARBA" id="ARBA00023136"/>
    </source>
</evidence>
<name>A0A1M5RWA7_9GAMM</name>
<comment type="similarity">
    <text evidence="2">Belongs to the ElaB/YgaM/YqjD family.</text>
</comment>
<evidence type="ECO:0000256" key="3">
    <source>
        <dbReference type="ARBA" id="ARBA00022475"/>
    </source>
</evidence>
<dbReference type="InterPro" id="IPR010279">
    <property type="entry name" value="YqjD/ElaB"/>
</dbReference>
<dbReference type="InterPro" id="IPR043604">
    <property type="entry name" value="DUF883_N"/>
</dbReference>
<evidence type="ECO:0000256" key="6">
    <source>
        <dbReference type="ARBA" id="ARBA00022989"/>
    </source>
</evidence>
<organism evidence="11 12">
    <name type="scientific">Stutzerimonas xanthomarina DSM 18231</name>
    <dbReference type="NCBI Taxonomy" id="1403346"/>
    <lineage>
        <taxon>Bacteria</taxon>
        <taxon>Pseudomonadati</taxon>
        <taxon>Pseudomonadota</taxon>
        <taxon>Gammaproteobacteria</taxon>
        <taxon>Pseudomonadales</taxon>
        <taxon>Pseudomonadaceae</taxon>
        <taxon>Stutzerimonas</taxon>
    </lineage>
</organism>
<evidence type="ECO:0000256" key="4">
    <source>
        <dbReference type="ARBA" id="ARBA00022519"/>
    </source>
</evidence>
<evidence type="ECO:0000256" key="1">
    <source>
        <dbReference type="ARBA" id="ARBA00004377"/>
    </source>
</evidence>
<evidence type="ECO:0000313" key="12">
    <source>
        <dbReference type="Proteomes" id="UP000184000"/>
    </source>
</evidence>
<evidence type="ECO:0000313" key="11">
    <source>
        <dbReference type="EMBL" id="SHH30617.1"/>
    </source>
</evidence>
<feature type="domain" description="DUF883" evidence="9">
    <location>
        <begin position="64"/>
        <end position="112"/>
    </location>
</feature>
<protein>
    <submittedName>
        <fullName evidence="11">Membrane-anchored ribosome-binding protein, inhibits growth in stationary phase, ElaB/YqjD/DUF883 family</fullName>
    </submittedName>
</protein>
<comment type="subcellular location">
    <subcellularLocation>
        <location evidence="1">Cell inner membrane</location>
        <topology evidence="1">Single-pass membrane protein</topology>
    </subcellularLocation>
</comment>
<dbReference type="Proteomes" id="UP000184000">
    <property type="component" value="Unassembled WGS sequence"/>
</dbReference>
<dbReference type="GO" id="GO:0043022">
    <property type="term" value="F:ribosome binding"/>
    <property type="evidence" value="ECO:0007669"/>
    <property type="project" value="InterPro"/>
</dbReference>
<feature type="compositionally biased region" description="Polar residues" evidence="8">
    <location>
        <begin position="18"/>
        <end position="33"/>
    </location>
</feature>
<gene>
    <name evidence="11" type="ORF">SAMN02744645_3293</name>
</gene>
<keyword evidence="4" id="KW-0997">Cell inner membrane</keyword>
<dbReference type="Pfam" id="PF19029">
    <property type="entry name" value="DUF883_C"/>
    <property type="match status" value="1"/>
</dbReference>
<keyword evidence="3" id="KW-1003">Cell membrane</keyword>
<dbReference type="GO" id="GO:0005886">
    <property type="term" value="C:plasma membrane"/>
    <property type="evidence" value="ECO:0007669"/>
    <property type="project" value="UniProtKB-SubCell"/>
</dbReference>
<accession>A0A1M5RWA7</accession>
<proteinExistence type="inferred from homology"/>
<evidence type="ECO:0000256" key="5">
    <source>
        <dbReference type="ARBA" id="ARBA00022692"/>
    </source>
</evidence>
<keyword evidence="6" id="KW-1133">Transmembrane helix</keyword>
<sequence length="154" mass="16978">MLETLDAGTYRSCETQEELQMSTESTFGTSDNTPIPDGAAGTDTSSLINKSAHRRNLQAAQNALIEEFHTLIGDTERLLKHTQDTAGTQTEELRGKINANLSRARQMLKDQEGSLREQSQAAIQCTEEYVHTHPWQSIGIAAGVGFLFGLITRR</sequence>
<dbReference type="PANTHER" id="PTHR35893:SF3">
    <property type="entry name" value="INNER MEMBRANE PROTEIN"/>
    <property type="match status" value="1"/>
</dbReference>
<evidence type="ECO:0000256" key="2">
    <source>
        <dbReference type="ARBA" id="ARBA00010423"/>
    </source>
</evidence>
<dbReference type="InterPro" id="IPR043605">
    <property type="entry name" value="DUF883_C"/>
</dbReference>
<feature type="domain" description="DUF883" evidence="10">
    <location>
        <begin position="126"/>
        <end position="150"/>
    </location>
</feature>
<keyword evidence="5" id="KW-0812">Transmembrane</keyword>
<dbReference type="AlphaFoldDB" id="A0A1M5RWA7"/>
<dbReference type="Pfam" id="PF05957">
    <property type="entry name" value="DUF883"/>
    <property type="match status" value="1"/>
</dbReference>
<evidence type="ECO:0000259" key="9">
    <source>
        <dbReference type="Pfam" id="PF05957"/>
    </source>
</evidence>
<dbReference type="PANTHER" id="PTHR35893">
    <property type="entry name" value="INNER MEMBRANE PROTEIN-RELATED"/>
    <property type="match status" value="1"/>
</dbReference>
<evidence type="ECO:0000256" key="8">
    <source>
        <dbReference type="SAM" id="MobiDB-lite"/>
    </source>
</evidence>
<evidence type="ECO:0000259" key="10">
    <source>
        <dbReference type="Pfam" id="PF19029"/>
    </source>
</evidence>
<dbReference type="EMBL" id="FQXA01000005">
    <property type="protein sequence ID" value="SHH30617.1"/>
    <property type="molecule type" value="Genomic_DNA"/>
</dbReference>